<name>A0A7J8LL26_9ROSI</name>
<reference evidence="1 2" key="1">
    <citation type="journal article" date="2019" name="Genome Biol. Evol.">
        <title>Insights into the evolution of the New World diploid cottons (Gossypium, subgenus Houzingenia) based on genome sequencing.</title>
        <authorList>
            <person name="Grover C.E."/>
            <person name="Arick M.A. 2nd"/>
            <person name="Thrash A."/>
            <person name="Conover J.L."/>
            <person name="Sanders W.S."/>
            <person name="Peterson D.G."/>
            <person name="Frelichowski J.E."/>
            <person name="Scheffler J.A."/>
            <person name="Scheffler B.E."/>
            <person name="Wendel J.F."/>
        </authorList>
    </citation>
    <scope>NUCLEOTIDE SEQUENCE [LARGE SCALE GENOMIC DNA]</scope>
    <source>
        <strain evidence="1">157</strain>
        <tissue evidence="1">Leaf</tissue>
    </source>
</reference>
<dbReference type="AlphaFoldDB" id="A0A7J8LL26"/>
<proteinExistence type="predicted"/>
<protein>
    <submittedName>
        <fullName evidence="1">Uncharacterized protein</fullName>
    </submittedName>
</protein>
<evidence type="ECO:0000313" key="1">
    <source>
        <dbReference type="EMBL" id="MBA0553155.1"/>
    </source>
</evidence>
<keyword evidence="2" id="KW-1185">Reference proteome</keyword>
<gene>
    <name evidence="1" type="ORF">Golob_012366</name>
</gene>
<organism evidence="1 2">
    <name type="scientific">Gossypium lobatum</name>
    <dbReference type="NCBI Taxonomy" id="34289"/>
    <lineage>
        <taxon>Eukaryota</taxon>
        <taxon>Viridiplantae</taxon>
        <taxon>Streptophyta</taxon>
        <taxon>Embryophyta</taxon>
        <taxon>Tracheophyta</taxon>
        <taxon>Spermatophyta</taxon>
        <taxon>Magnoliopsida</taxon>
        <taxon>eudicotyledons</taxon>
        <taxon>Gunneridae</taxon>
        <taxon>Pentapetalae</taxon>
        <taxon>rosids</taxon>
        <taxon>malvids</taxon>
        <taxon>Malvales</taxon>
        <taxon>Malvaceae</taxon>
        <taxon>Malvoideae</taxon>
        <taxon>Gossypium</taxon>
    </lineage>
</organism>
<dbReference type="EMBL" id="JABEZX010000004">
    <property type="protein sequence ID" value="MBA0553155.1"/>
    <property type="molecule type" value="Genomic_DNA"/>
</dbReference>
<comment type="caution">
    <text evidence="1">The sequence shown here is derived from an EMBL/GenBank/DDBJ whole genome shotgun (WGS) entry which is preliminary data.</text>
</comment>
<evidence type="ECO:0000313" key="2">
    <source>
        <dbReference type="Proteomes" id="UP000593572"/>
    </source>
</evidence>
<sequence length="40" mass="4847">MISASKRKMSRRKRRSLLRERHRGSIQWCSFLRKGMVKKG</sequence>
<dbReference type="Proteomes" id="UP000593572">
    <property type="component" value="Unassembled WGS sequence"/>
</dbReference>
<accession>A0A7J8LL26</accession>